<keyword evidence="5" id="KW-0862">Zinc</keyword>
<dbReference type="FunFam" id="3.30.160.60:FF:000690">
    <property type="entry name" value="Zinc finger protein 354C"/>
    <property type="match status" value="1"/>
</dbReference>
<feature type="region of interest" description="Disordered" evidence="8">
    <location>
        <begin position="69"/>
        <end position="93"/>
    </location>
</feature>
<dbReference type="SUPFAM" id="SSF57667">
    <property type="entry name" value="beta-beta-alpha zinc fingers"/>
    <property type="match status" value="1"/>
</dbReference>
<evidence type="ECO:0000256" key="6">
    <source>
        <dbReference type="ARBA" id="ARBA00023242"/>
    </source>
</evidence>
<dbReference type="RefSeq" id="XP_012178227.1">
    <property type="nucleotide sequence ID" value="XM_012322837.1"/>
</dbReference>
<dbReference type="GO" id="GO:0000978">
    <property type="term" value="F:RNA polymerase II cis-regulatory region sequence-specific DNA binding"/>
    <property type="evidence" value="ECO:0007669"/>
    <property type="project" value="TreeGrafter"/>
</dbReference>
<dbReference type="GO" id="GO:0008270">
    <property type="term" value="F:zinc ion binding"/>
    <property type="evidence" value="ECO:0007669"/>
    <property type="project" value="UniProtKB-KW"/>
</dbReference>
<evidence type="ECO:0000313" key="10">
    <source>
        <dbReference type="EMBL" id="CCL98944.1"/>
    </source>
</evidence>
<evidence type="ECO:0000256" key="8">
    <source>
        <dbReference type="SAM" id="MobiDB-lite"/>
    </source>
</evidence>
<dbReference type="GO" id="GO:0005634">
    <property type="term" value="C:nucleus"/>
    <property type="evidence" value="ECO:0007669"/>
    <property type="project" value="UniProtKB-SubCell"/>
</dbReference>
<evidence type="ECO:0000256" key="4">
    <source>
        <dbReference type="ARBA" id="ARBA00022771"/>
    </source>
</evidence>
<dbReference type="InParanoid" id="J4H0U2"/>
<feature type="compositionally biased region" description="Low complexity" evidence="8">
    <location>
        <begin position="261"/>
        <end position="270"/>
    </location>
</feature>
<dbReference type="Proteomes" id="UP000006352">
    <property type="component" value="Unassembled WGS sequence"/>
</dbReference>
<keyword evidence="2" id="KW-0479">Metal-binding</keyword>
<feature type="compositionally biased region" description="Polar residues" evidence="8">
    <location>
        <begin position="142"/>
        <end position="163"/>
    </location>
</feature>
<evidence type="ECO:0000313" key="11">
    <source>
        <dbReference type="Proteomes" id="UP000006352"/>
    </source>
</evidence>
<feature type="compositionally biased region" description="Polar residues" evidence="8">
    <location>
        <begin position="315"/>
        <end position="328"/>
    </location>
</feature>
<keyword evidence="11" id="KW-1185">Reference proteome</keyword>
<dbReference type="InterPro" id="IPR050527">
    <property type="entry name" value="Snail/Krueppel_Znf"/>
</dbReference>
<dbReference type="OrthoDB" id="654211at2759"/>
<dbReference type="Pfam" id="PF00096">
    <property type="entry name" value="zf-C2H2"/>
    <property type="match status" value="2"/>
</dbReference>
<dbReference type="PANTHER" id="PTHR24388:SF54">
    <property type="entry name" value="PROTEIN ESCARGOT"/>
    <property type="match status" value="1"/>
</dbReference>
<feature type="domain" description="C2H2-type" evidence="9">
    <location>
        <begin position="221"/>
        <end position="241"/>
    </location>
</feature>
<evidence type="ECO:0000259" key="9">
    <source>
        <dbReference type="PROSITE" id="PS50157"/>
    </source>
</evidence>
<dbReference type="AlphaFoldDB" id="J4H0U2"/>
<feature type="region of interest" description="Disordered" evidence="8">
    <location>
        <begin position="122"/>
        <end position="193"/>
    </location>
</feature>
<dbReference type="PANTHER" id="PTHR24388">
    <property type="entry name" value="ZINC FINGER PROTEIN"/>
    <property type="match status" value="1"/>
</dbReference>
<reference evidence="10 11" key="1">
    <citation type="journal article" date="2012" name="Appl. Environ. Microbiol.">
        <title>Short-read sequencing for genomic analysis of the brown rot fungus Fibroporia radiculosa.</title>
        <authorList>
            <person name="Tang J.D."/>
            <person name="Perkins A.D."/>
            <person name="Sonstegard T.S."/>
            <person name="Schroeder S.G."/>
            <person name="Burgess S.C."/>
            <person name="Diehl S.V."/>
        </authorList>
    </citation>
    <scope>NUCLEOTIDE SEQUENCE [LARGE SCALE GENOMIC DNA]</scope>
    <source>
        <strain evidence="10 11">TFFH 294</strain>
    </source>
</reference>
<organism evidence="10 11">
    <name type="scientific">Fibroporia radiculosa</name>
    <dbReference type="NCBI Taxonomy" id="599839"/>
    <lineage>
        <taxon>Eukaryota</taxon>
        <taxon>Fungi</taxon>
        <taxon>Dikarya</taxon>
        <taxon>Basidiomycota</taxon>
        <taxon>Agaricomycotina</taxon>
        <taxon>Agaricomycetes</taxon>
        <taxon>Polyporales</taxon>
        <taxon>Fibroporiaceae</taxon>
        <taxon>Fibroporia</taxon>
    </lineage>
</organism>
<keyword evidence="4 7" id="KW-0863">Zinc-finger</keyword>
<dbReference type="GeneID" id="24093855"/>
<dbReference type="PROSITE" id="PS00028">
    <property type="entry name" value="ZINC_FINGER_C2H2_1"/>
    <property type="match status" value="1"/>
</dbReference>
<evidence type="ECO:0000256" key="1">
    <source>
        <dbReference type="ARBA" id="ARBA00004123"/>
    </source>
</evidence>
<feature type="region of interest" description="Disordered" evidence="8">
    <location>
        <begin position="261"/>
        <end position="343"/>
    </location>
</feature>
<keyword evidence="6" id="KW-0539">Nucleus</keyword>
<dbReference type="STRING" id="599839.J4H0U2"/>
<accession>J4H0U2</accession>
<dbReference type="SMART" id="SM00355">
    <property type="entry name" value="ZnF_C2H2"/>
    <property type="match status" value="2"/>
</dbReference>
<evidence type="ECO:0000256" key="5">
    <source>
        <dbReference type="ARBA" id="ARBA00022833"/>
    </source>
</evidence>
<dbReference type="GO" id="GO:0000981">
    <property type="term" value="F:DNA-binding transcription factor activity, RNA polymerase II-specific"/>
    <property type="evidence" value="ECO:0007669"/>
    <property type="project" value="TreeGrafter"/>
</dbReference>
<feature type="compositionally biased region" description="Low complexity" evidence="8">
    <location>
        <begin position="172"/>
        <end position="185"/>
    </location>
</feature>
<sequence>MPRIYITSISHARVPIGDPQQYVLLLLPNTATMQSHLPSASHPPRNSPFSHLYSQAFAYDTSFFRGSPPSAHAMHSPGHSTHSANATGPSASAPARYSYPYSASVLQAPFRTYTAWDPSYPHKSLPSSSAAAQPSPPMAISYSTTQSASVPETAAETASSQDAPANVDARVECPQEPPQDVQPEDTSSEKKKHPCWMCHKRFDRPSTLRKHLLVHTGEKAFSCDICGRRFGVQSNLTRHAKRCAQRPMNIAMSRAAASAAASSTSADAASGENATDAGPPPDEPLASTSSAPVPAPSRTRKRARGTSPAAGDTRSPPSADNVAPSSSSKGKRVRRAPSPSRWVPDSLRLYDLTLPSKGTPVPLPPVRPFRDTNGDPIEERNSFDENASATPYLTGWQGRLPGPGIMDKDVANTNGGRLFFF</sequence>
<dbReference type="HOGENOM" id="CLU_029141_0_0_1"/>
<evidence type="ECO:0000256" key="2">
    <source>
        <dbReference type="ARBA" id="ARBA00022723"/>
    </source>
</evidence>
<dbReference type="Gene3D" id="3.30.160.60">
    <property type="entry name" value="Classic Zinc Finger"/>
    <property type="match status" value="2"/>
</dbReference>
<comment type="subcellular location">
    <subcellularLocation>
        <location evidence="1">Nucleus</location>
    </subcellularLocation>
</comment>
<feature type="compositionally biased region" description="Polar residues" evidence="8">
    <location>
        <begin position="78"/>
        <end position="90"/>
    </location>
</feature>
<dbReference type="InterPro" id="IPR013087">
    <property type="entry name" value="Znf_C2H2_type"/>
</dbReference>
<feature type="compositionally biased region" description="Low complexity" evidence="8">
    <location>
        <begin position="124"/>
        <end position="141"/>
    </location>
</feature>
<evidence type="ECO:0000256" key="3">
    <source>
        <dbReference type="ARBA" id="ARBA00022737"/>
    </source>
</evidence>
<evidence type="ECO:0000256" key="7">
    <source>
        <dbReference type="PROSITE-ProRule" id="PRU00042"/>
    </source>
</evidence>
<keyword evidence="3" id="KW-0677">Repeat</keyword>
<name>J4H0U2_9APHY</name>
<dbReference type="PROSITE" id="PS50157">
    <property type="entry name" value="ZINC_FINGER_C2H2_2"/>
    <property type="match status" value="2"/>
</dbReference>
<proteinExistence type="predicted"/>
<feature type="domain" description="C2H2-type" evidence="9">
    <location>
        <begin position="193"/>
        <end position="220"/>
    </location>
</feature>
<gene>
    <name evidence="10" type="ORF">FIBRA_00951</name>
</gene>
<protein>
    <recommendedName>
        <fullName evidence="9">C2H2-type domain-containing protein</fullName>
    </recommendedName>
</protein>
<dbReference type="EMBL" id="HE796906">
    <property type="protein sequence ID" value="CCL98944.1"/>
    <property type="molecule type" value="Genomic_DNA"/>
</dbReference>
<dbReference type="InterPro" id="IPR036236">
    <property type="entry name" value="Znf_C2H2_sf"/>
</dbReference>